<evidence type="ECO:0000256" key="4">
    <source>
        <dbReference type="ARBA" id="ARBA00022723"/>
    </source>
</evidence>
<dbReference type="SUPFAM" id="SSF56672">
    <property type="entry name" value="DNA/RNA polymerases"/>
    <property type="match status" value="1"/>
</dbReference>
<dbReference type="Gene3D" id="3.30.70.270">
    <property type="match status" value="1"/>
</dbReference>
<dbReference type="RefSeq" id="WP_068768437.1">
    <property type="nucleotide sequence ID" value="NZ_CP109796.1"/>
</dbReference>
<keyword evidence="7" id="KW-0234">DNA repair</keyword>
<dbReference type="GO" id="GO:0042276">
    <property type="term" value="P:error-prone translesion synthesis"/>
    <property type="evidence" value="ECO:0007669"/>
    <property type="project" value="TreeGrafter"/>
</dbReference>
<dbReference type="STRING" id="1184151.AW736_01045"/>
<keyword evidence="6" id="KW-0460">Magnesium</keyword>
<keyword evidence="5" id="KW-0227">DNA damage</keyword>
<evidence type="ECO:0000256" key="7">
    <source>
        <dbReference type="ARBA" id="ARBA00023204"/>
    </source>
</evidence>
<keyword evidence="11" id="KW-1185">Reference proteome</keyword>
<dbReference type="GO" id="GO:0003887">
    <property type="term" value="F:DNA-directed DNA polymerase activity"/>
    <property type="evidence" value="ECO:0007669"/>
    <property type="project" value="TreeGrafter"/>
</dbReference>
<comment type="similarity">
    <text evidence="1">Belongs to the DNA polymerase type-Y family.</text>
</comment>
<dbReference type="PANTHER" id="PTHR11076:SF34">
    <property type="entry name" value="PROTEIN UMUC"/>
    <property type="match status" value="1"/>
</dbReference>
<evidence type="ECO:0000256" key="6">
    <source>
        <dbReference type="ARBA" id="ARBA00022842"/>
    </source>
</evidence>
<comment type="caution">
    <text evidence="10">The sequence shown here is derived from an EMBL/GenBank/DDBJ whole genome shotgun (WGS) entry which is preliminary data.</text>
</comment>
<dbReference type="InterPro" id="IPR001126">
    <property type="entry name" value="UmuC"/>
</dbReference>
<dbReference type="InterPro" id="IPR043502">
    <property type="entry name" value="DNA/RNA_pol_sf"/>
</dbReference>
<dbReference type="PANTHER" id="PTHR11076">
    <property type="entry name" value="DNA REPAIR POLYMERASE UMUC / TRANSFERASE FAMILY MEMBER"/>
    <property type="match status" value="1"/>
</dbReference>
<keyword evidence="4" id="KW-0479">Metal-binding</keyword>
<dbReference type="Pfam" id="PF00817">
    <property type="entry name" value="IMS"/>
    <property type="match status" value="1"/>
</dbReference>
<dbReference type="CDD" id="cd00424">
    <property type="entry name" value="PolY"/>
    <property type="match status" value="1"/>
</dbReference>
<organism evidence="10 11">
    <name type="scientific">Termitidicoccus mucosus</name>
    <dbReference type="NCBI Taxonomy" id="1184151"/>
    <lineage>
        <taxon>Bacteria</taxon>
        <taxon>Pseudomonadati</taxon>
        <taxon>Verrucomicrobiota</taxon>
        <taxon>Opitutia</taxon>
        <taxon>Opitutales</taxon>
        <taxon>Opitutaceae</taxon>
        <taxon>Termitidicoccus</taxon>
    </lineage>
</organism>
<evidence type="ECO:0000313" key="11">
    <source>
        <dbReference type="Proteomes" id="UP000078486"/>
    </source>
</evidence>
<evidence type="ECO:0000313" key="10">
    <source>
        <dbReference type="EMBL" id="OAM90251.1"/>
    </source>
</evidence>
<feature type="domain" description="UmuC" evidence="9">
    <location>
        <begin position="23"/>
        <end position="205"/>
    </location>
</feature>
<proteinExistence type="inferred from homology"/>
<gene>
    <name evidence="10" type="ORF">AW736_01045</name>
</gene>
<name>A0A178IKP4_9BACT</name>
<keyword evidence="3" id="KW-0548">Nucleotidyltransferase</keyword>
<dbReference type="InterPro" id="IPR050116">
    <property type="entry name" value="DNA_polymerase-Y"/>
</dbReference>
<dbReference type="Proteomes" id="UP000078486">
    <property type="component" value="Unassembled WGS sequence"/>
</dbReference>
<dbReference type="EMBL" id="LRRQ01000063">
    <property type="protein sequence ID" value="OAM90251.1"/>
    <property type="molecule type" value="Genomic_DNA"/>
</dbReference>
<dbReference type="FunFam" id="3.40.1170.60:FF:000003">
    <property type="entry name" value="DNA polymerase eta"/>
    <property type="match status" value="1"/>
</dbReference>
<keyword evidence="2" id="KW-0808">Transferase</keyword>
<evidence type="ECO:0000259" key="9">
    <source>
        <dbReference type="PROSITE" id="PS50173"/>
    </source>
</evidence>
<reference evidence="10 11" key="1">
    <citation type="submission" date="2016-01" db="EMBL/GenBank/DDBJ databases">
        <title>High potential of lignocellulose degradation of a new Verrucomicrobia species.</title>
        <authorList>
            <person name="Wang Y."/>
            <person name="Shi Y."/>
            <person name="Qiu Z."/>
            <person name="Liu S."/>
            <person name="Yang H."/>
        </authorList>
    </citation>
    <scope>NUCLEOTIDE SEQUENCE [LARGE SCALE GENOMIC DNA]</scope>
    <source>
        <strain evidence="10 11">TSB47</strain>
    </source>
</reference>
<dbReference type="Gene3D" id="3.40.1170.60">
    <property type="match status" value="1"/>
</dbReference>
<dbReference type="GO" id="GO:0003684">
    <property type="term" value="F:damaged DNA binding"/>
    <property type="evidence" value="ECO:0007669"/>
    <property type="project" value="InterPro"/>
</dbReference>
<dbReference type="InterPro" id="IPR043128">
    <property type="entry name" value="Rev_trsase/Diguanyl_cyclase"/>
</dbReference>
<feature type="region of interest" description="Disordered" evidence="8">
    <location>
        <begin position="428"/>
        <end position="450"/>
    </location>
</feature>
<accession>A0A178IKP4</accession>
<feature type="compositionally biased region" description="Basic and acidic residues" evidence="8">
    <location>
        <begin position="441"/>
        <end position="450"/>
    </location>
</feature>
<evidence type="ECO:0000256" key="8">
    <source>
        <dbReference type="SAM" id="MobiDB-lite"/>
    </source>
</evidence>
<dbReference type="InterPro" id="IPR036775">
    <property type="entry name" value="DNA_pol_Y-fam_lit_finger_sf"/>
</dbReference>
<evidence type="ECO:0000256" key="2">
    <source>
        <dbReference type="ARBA" id="ARBA00022679"/>
    </source>
</evidence>
<protein>
    <recommendedName>
        <fullName evidence="9">UmuC domain-containing protein</fullName>
    </recommendedName>
</protein>
<dbReference type="GO" id="GO:0005829">
    <property type="term" value="C:cytosol"/>
    <property type="evidence" value="ECO:0007669"/>
    <property type="project" value="TreeGrafter"/>
</dbReference>
<dbReference type="GO" id="GO:0009432">
    <property type="term" value="P:SOS response"/>
    <property type="evidence" value="ECO:0007669"/>
    <property type="project" value="TreeGrafter"/>
</dbReference>
<dbReference type="OrthoDB" id="9808813at2"/>
<evidence type="ECO:0000256" key="1">
    <source>
        <dbReference type="ARBA" id="ARBA00010945"/>
    </source>
</evidence>
<dbReference type="Gene3D" id="1.10.150.20">
    <property type="entry name" value="5' to 3' exonuclease, C-terminal subdomain"/>
    <property type="match status" value="1"/>
</dbReference>
<dbReference type="GO" id="GO:0046872">
    <property type="term" value="F:metal ion binding"/>
    <property type="evidence" value="ECO:0007669"/>
    <property type="project" value="UniProtKB-KW"/>
</dbReference>
<dbReference type="AlphaFoldDB" id="A0A178IKP4"/>
<evidence type="ECO:0000256" key="5">
    <source>
        <dbReference type="ARBA" id="ARBA00022763"/>
    </source>
</evidence>
<dbReference type="GO" id="GO:0006281">
    <property type="term" value="P:DNA repair"/>
    <property type="evidence" value="ECO:0007669"/>
    <property type="project" value="UniProtKB-KW"/>
</dbReference>
<evidence type="ECO:0000256" key="3">
    <source>
        <dbReference type="ARBA" id="ARBA00022695"/>
    </source>
</evidence>
<dbReference type="Gene3D" id="3.30.1490.100">
    <property type="entry name" value="DNA polymerase, Y-family, little finger domain"/>
    <property type="match status" value="1"/>
</dbReference>
<sequence>MKGKRGVESFRLRGKVGVMALRYLTIDFNSFYASVEQQERPELRGRPVGVVPVMAETTGLVAVSLEAKAAGLKRGGRVADARRLCPGIMIVEARPEVYIDYHRKLKDIIAPLVPEIEVQSIDEVTASLDALLSRAEAEKLALKIKAAISREAGHCLRSSIGIAPTWLLAKVASDMQKPDGLVILDDEDVPARLLHLAPGDIAGIGPNIQRRLAGQGITTMARLYAATMAEFRGIWGGVRGEQIWRLLHCEDLPYFEQKTGQSIGHGHVLPPARRNHADALAVLHRLLQKAAMRLRHSRLYAGALGVSVDYTDGTSWSERVRFTETQDTLRLTHVLNDLWRKRPGKFLRRTPVRLGLQLTGLIDLRMHTPDLFEAGTEDARGRLFAAVDHLNKVLGKNTVYLGGAHGATKDAPMRIAFTRIPEPEIEEIDRSYAGRLKKKEAKPDSPEPEA</sequence>
<dbReference type="InterPro" id="IPR017961">
    <property type="entry name" value="DNA_pol_Y-fam_little_finger"/>
</dbReference>
<dbReference type="Pfam" id="PF11799">
    <property type="entry name" value="IMS_C"/>
    <property type="match status" value="1"/>
</dbReference>
<dbReference type="PROSITE" id="PS50173">
    <property type="entry name" value="UMUC"/>
    <property type="match status" value="1"/>
</dbReference>